<dbReference type="AlphaFoldDB" id="A0A918R3F7"/>
<dbReference type="RefSeq" id="WP_189361203.1">
    <property type="nucleotide sequence ID" value="NZ_BMWZ01000005.1"/>
</dbReference>
<evidence type="ECO:0000313" key="2">
    <source>
        <dbReference type="Proteomes" id="UP000636004"/>
    </source>
</evidence>
<reference evidence="1" key="1">
    <citation type="journal article" date="2014" name="Int. J. Syst. Evol. Microbiol.">
        <title>Complete genome sequence of Corynebacterium casei LMG S-19264T (=DSM 44701T), isolated from a smear-ripened cheese.</title>
        <authorList>
            <consortium name="US DOE Joint Genome Institute (JGI-PGF)"/>
            <person name="Walter F."/>
            <person name="Albersmeier A."/>
            <person name="Kalinowski J."/>
            <person name="Ruckert C."/>
        </authorList>
    </citation>
    <scope>NUCLEOTIDE SEQUENCE</scope>
    <source>
        <strain evidence="1">KCTC 12710</strain>
    </source>
</reference>
<name>A0A918R3F7_9FLAO</name>
<dbReference type="EMBL" id="BMWZ01000005">
    <property type="protein sequence ID" value="GGZ85893.1"/>
    <property type="molecule type" value="Genomic_DNA"/>
</dbReference>
<dbReference type="PROSITE" id="PS51257">
    <property type="entry name" value="PROKAR_LIPOPROTEIN"/>
    <property type="match status" value="1"/>
</dbReference>
<keyword evidence="2" id="KW-1185">Reference proteome</keyword>
<gene>
    <name evidence="1" type="ORF">GCM10007028_25230</name>
</gene>
<protein>
    <recommendedName>
        <fullName evidence="3">TonB C-terminal domain-containing protein</fullName>
    </recommendedName>
</protein>
<evidence type="ECO:0008006" key="3">
    <source>
        <dbReference type="Google" id="ProtNLM"/>
    </source>
</evidence>
<organism evidence="1 2">
    <name type="scientific">Algibacter mikhailovii</name>
    <dbReference type="NCBI Taxonomy" id="425498"/>
    <lineage>
        <taxon>Bacteria</taxon>
        <taxon>Pseudomonadati</taxon>
        <taxon>Bacteroidota</taxon>
        <taxon>Flavobacteriia</taxon>
        <taxon>Flavobacteriales</taxon>
        <taxon>Flavobacteriaceae</taxon>
        <taxon>Algibacter</taxon>
    </lineage>
</organism>
<sequence>MKSFFIIVSFFVLSSCDNLNVKKTSSEAILNEELQTFNWDDVDVYPSFSVCDNLSSKTEQQACFQNTLVSRITDYLTKEDLVVTQDINDTILLSFRVDRLGKLTVLQVDLDSITEREIPNIKRLINQSLDTLPKVYPAIKRGQQVITEFNLPIIINVR</sequence>
<reference evidence="1" key="2">
    <citation type="submission" date="2020-09" db="EMBL/GenBank/DDBJ databases">
        <authorList>
            <person name="Sun Q."/>
            <person name="Kim S."/>
        </authorList>
    </citation>
    <scope>NUCLEOTIDE SEQUENCE</scope>
    <source>
        <strain evidence="1">KCTC 12710</strain>
    </source>
</reference>
<proteinExistence type="predicted"/>
<comment type="caution">
    <text evidence="1">The sequence shown here is derived from an EMBL/GenBank/DDBJ whole genome shotgun (WGS) entry which is preliminary data.</text>
</comment>
<accession>A0A918R3F7</accession>
<dbReference type="Proteomes" id="UP000636004">
    <property type="component" value="Unassembled WGS sequence"/>
</dbReference>
<evidence type="ECO:0000313" key="1">
    <source>
        <dbReference type="EMBL" id="GGZ85893.1"/>
    </source>
</evidence>